<dbReference type="InterPro" id="IPR001810">
    <property type="entry name" value="F-box_dom"/>
</dbReference>
<dbReference type="InterPro" id="IPR055302">
    <property type="entry name" value="F-box_dom-containing"/>
</dbReference>
<dbReference type="OrthoDB" id="582343at2759"/>
<dbReference type="Gene3D" id="3.80.10.10">
    <property type="entry name" value="Ribonuclease Inhibitor"/>
    <property type="match status" value="1"/>
</dbReference>
<evidence type="ECO:0000313" key="3">
    <source>
        <dbReference type="Proteomes" id="UP000324897"/>
    </source>
</evidence>
<dbReference type="Pfam" id="PF08387">
    <property type="entry name" value="FBD"/>
    <property type="match status" value="1"/>
</dbReference>
<sequence length="477" mass="53213">MSAFLEDVSSWYPAAATSSLSNATAAAAPADGVDRISALPDDILRDVVSRLPVRDGARTAALATRWRGLWRSTPLVLRDADLLLASTFDDKAARAAFATVGRILADHPGPFRKVQLTCCQFGSRKRELMEWARLLAAKGVQDLVLLDVDDSAQGLLQSLPADILNCASLQRLFLSYWTFPYTSSDVIFPHLKNLGLQNTSMMDLDLDHMLACSPALQILSLTLSKFPQRIRLRSQSLECMLLWMYLSEEVAVVDASCLQRLILWMTCNASESGDMMVKIHHAPKLRVLGYLEPRVHQLQIGNIVINAETKASPSSIVPSVKILALKVNFHAFKEVTMLPSFLRCFPNVETLHIESSIIGETSASHHAKFWREVLPVECLKSHIKKIVIHKFRGDTNEFEFLKFIAKDARKLQDLVLVLTEEISASEHQVAEVNIQLALRTCTWTWAEGFKMTLMGTADDDALSFVKAYNLSVNDPFM</sequence>
<feature type="non-terminal residue" evidence="2">
    <location>
        <position position="1"/>
    </location>
</feature>
<keyword evidence="3" id="KW-1185">Reference proteome</keyword>
<protein>
    <recommendedName>
        <fullName evidence="1">F-box domain-containing protein</fullName>
    </recommendedName>
</protein>
<accession>A0A5J9VED3</accession>
<dbReference type="PANTHER" id="PTHR32141:SF153">
    <property type="entry name" value="OS06G0685200 PROTEIN"/>
    <property type="match status" value="1"/>
</dbReference>
<dbReference type="Proteomes" id="UP000324897">
    <property type="component" value="Unassembled WGS sequence"/>
</dbReference>
<dbReference type="Pfam" id="PF24758">
    <property type="entry name" value="LRR_At5g56370"/>
    <property type="match status" value="1"/>
</dbReference>
<dbReference type="PANTHER" id="PTHR32141">
    <property type="match status" value="1"/>
</dbReference>
<proteinExistence type="predicted"/>
<dbReference type="EMBL" id="RWGY01000009">
    <property type="protein sequence ID" value="TVU34403.1"/>
    <property type="molecule type" value="Genomic_DNA"/>
</dbReference>
<evidence type="ECO:0000259" key="1">
    <source>
        <dbReference type="PROSITE" id="PS50181"/>
    </source>
</evidence>
<dbReference type="Pfam" id="PF00646">
    <property type="entry name" value="F-box"/>
    <property type="match status" value="1"/>
</dbReference>
<feature type="domain" description="F-box" evidence="1">
    <location>
        <begin position="33"/>
        <end position="80"/>
    </location>
</feature>
<dbReference type="Gramene" id="TVU34403">
    <property type="protein sequence ID" value="TVU34403"/>
    <property type="gene ID" value="EJB05_16235"/>
</dbReference>
<gene>
    <name evidence="2" type="ORF">EJB05_16235</name>
</gene>
<dbReference type="PROSITE" id="PS50181">
    <property type="entry name" value="FBOX"/>
    <property type="match status" value="1"/>
</dbReference>
<dbReference type="InterPro" id="IPR055411">
    <property type="entry name" value="LRR_FXL15/At3g58940/PEG3-like"/>
</dbReference>
<evidence type="ECO:0000313" key="2">
    <source>
        <dbReference type="EMBL" id="TVU34403.1"/>
    </source>
</evidence>
<dbReference type="SUPFAM" id="SSF52047">
    <property type="entry name" value="RNI-like"/>
    <property type="match status" value="1"/>
</dbReference>
<comment type="caution">
    <text evidence="2">The sequence shown here is derived from an EMBL/GenBank/DDBJ whole genome shotgun (WGS) entry which is preliminary data.</text>
</comment>
<organism evidence="2 3">
    <name type="scientific">Eragrostis curvula</name>
    <name type="common">weeping love grass</name>
    <dbReference type="NCBI Taxonomy" id="38414"/>
    <lineage>
        <taxon>Eukaryota</taxon>
        <taxon>Viridiplantae</taxon>
        <taxon>Streptophyta</taxon>
        <taxon>Embryophyta</taxon>
        <taxon>Tracheophyta</taxon>
        <taxon>Spermatophyta</taxon>
        <taxon>Magnoliopsida</taxon>
        <taxon>Liliopsida</taxon>
        <taxon>Poales</taxon>
        <taxon>Poaceae</taxon>
        <taxon>PACMAD clade</taxon>
        <taxon>Chloridoideae</taxon>
        <taxon>Eragrostideae</taxon>
        <taxon>Eragrostidinae</taxon>
        <taxon>Eragrostis</taxon>
    </lineage>
</organism>
<reference evidence="2 3" key="1">
    <citation type="journal article" date="2019" name="Sci. Rep.">
        <title>A high-quality genome of Eragrostis curvula grass provides insights into Poaceae evolution and supports new strategies to enhance forage quality.</title>
        <authorList>
            <person name="Carballo J."/>
            <person name="Santos B.A.C.M."/>
            <person name="Zappacosta D."/>
            <person name="Garbus I."/>
            <person name="Selva J.P."/>
            <person name="Gallo C.A."/>
            <person name="Diaz A."/>
            <person name="Albertini E."/>
            <person name="Caccamo M."/>
            <person name="Echenique V."/>
        </authorList>
    </citation>
    <scope>NUCLEOTIDE SEQUENCE [LARGE SCALE GENOMIC DNA]</scope>
    <source>
        <strain evidence="3">cv. Victoria</strain>
        <tissue evidence="2">Leaf</tissue>
    </source>
</reference>
<dbReference type="AlphaFoldDB" id="A0A5J9VED3"/>
<dbReference type="InterPro" id="IPR006566">
    <property type="entry name" value="FBD"/>
</dbReference>
<dbReference type="SUPFAM" id="SSF81383">
    <property type="entry name" value="F-box domain"/>
    <property type="match status" value="1"/>
</dbReference>
<dbReference type="InterPro" id="IPR032675">
    <property type="entry name" value="LRR_dom_sf"/>
</dbReference>
<name>A0A5J9VED3_9POAL</name>
<dbReference type="InterPro" id="IPR036047">
    <property type="entry name" value="F-box-like_dom_sf"/>
</dbReference>